<protein>
    <submittedName>
        <fullName evidence="1">Uncharacterized protein</fullName>
    </submittedName>
</protein>
<dbReference type="RefSeq" id="WP_269657872.1">
    <property type="nucleotide sequence ID" value="NZ_CP114413.1"/>
</dbReference>
<sequence>MHQTADSVIANRDSYGEGWPWKAEDVVMACSEAIGGGAYLNASDGENYLLTGTITEPGFVKGNAGTDLWDGKDGDAYALWLDAGAKFCPGGS</sequence>
<dbReference type="EMBL" id="CP114413">
    <property type="protein sequence ID" value="WAZ20184.1"/>
    <property type="molecule type" value="Genomic_DNA"/>
</dbReference>
<dbReference type="Proteomes" id="UP001164439">
    <property type="component" value="Chromosome"/>
</dbReference>
<accession>A0ABY7K707</accession>
<evidence type="ECO:0000313" key="1">
    <source>
        <dbReference type="EMBL" id="WAZ20184.1"/>
    </source>
</evidence>
<reference evidence="1" key="1">
    <citation type="submission" date="2022-12" db="EMBL/GenBank/DDBJ databases">
        <authorList>
            <person name="Ruckert C."/>
            <person name="Busche T."/>
            <person name="Kalinowski J."/>
            <person name="Wittmann C."/>
        </authorList>
    </citation>
    <scope>NUCLEOTIDE SEQUENCE</scope>
    <source>
        <strain evidence="1">DSM 40467</strain>
    </source>
</reference>
<name>A0ABY7K707_9ACTN</name>
<keyword evidence="2" id="KW-1185">Reference proteome</keyword>
<evidence type="ECO:0000313" key="2">
    <source>
        <dbReference type="Proteomes" id="UP001164439"/>
    </source>
</evidence>
<gene>
    <name evidence="1" type="ORF">STRCI_001283</name>
</gene>
<organism evidence="1 2">
    <name type="scientific">Streptomyces cinnabarinus</name>
    <dbReference type="NCBI Taxonomy" id="67287"/>
    <lineage>
        <taxon>Bacteria</taxon>
        <taxon>Bacillati</taxon>
        <taxon>Actinomycetota</taxon>
        <taxon>Actinomycetes</taxon>
        <taxon>Kitasatosporales</taxon>
        <taxon>Streptomycetaceae</taxon>
        <taxon>Streptomyces</taxon>
    </lineage>
</organism>
<proteinExistence type="predicted"/>